<organism evidence="2 3">
    <name type="scientific">Trichonephila inaurata madagascariensis</name>
    <dbReference type="NCBI Taxonomy" id="2747483"/>
    <lineage>
        <taxon>Eukaryota</taxon>
        <taxon>Metazoa</taxon>
        <taxon>Ecdysozoa</taxon>
        <taxon>Arthropoda</taxon>
        <taxon>Chelicerata</taxon>
        <taxon>Arachnida</taxon>
        <taxon>Araneae</taxon>
        <taxon>Araneomorphae</taxon>
        <taxon>Entelegynae</taxon>
        <taxon>Araneoidea</taxon>
        <taxon>Nephilidae</taxon>
        <taxon>Trichonephila</taxon>
        <taxon>Trichonephila inaurata</taxon>
    </lineage>
</organism>
<feature type="transmembrane region" description="Helical" evidence="1">
    <location>
        <begin position="73"/>
        <end position="98"/>
    </location>
</feature>
<evidence type="ECO:0000313" key="3">
    <source>
        <dbReference type="Proteomes" id="UP000886998"/>
    </source>
</evidence>
<dbReference type="Proteomes" id="UP000886998">
    <property type="component" value="Unassembled WGS sequence"/>
</dbReference>
<name>A0A8X6XYY5_9ARAC</name>
<feature type="transmembrane region" description="Helical" evidence="1">
    <location>
        <begin position="234"/>
        <end position="256"/>
    </location>
</feature>
<keyword evidence="1" id="KW-1133">Transmembrane helix</keyword>
<dbReference type="AlphaFoldDB" id="A0A8X6XYY5"/>
<feature type="transmembrane region" description="Helical" evidence="1">
    <location>
        <begin position="198"/>
        <end position="222"/>
    </location>
</feature>
<proteinExistence type="predicted"/>
<sequence>MVTKRAVQEGMEMLNAQGNALEQDLCYWLLYRMLGILRISLLLNKTRILRVLANTYIFKNGLKNRNRSPLRKYAYLACGLSFLFPLTMITGIISFAVLNIDKCLPSLKVINQNASDKKIQYVLFMTGHAVLYMNHFLLFPGLVMVLLSFMYLSFVKTFRRHLDEMRCRLLEKLSNKEICRALVVFMIAKKIHRDIEKAVSFISFLVYVLIFGRIMQAVSAIISNYMPGDASMQIMHSYFILTSTVMWFVLLTMCGAQTKKIETFIKNMNQEVMTKYFIMLEEGNSDLENMNLLNSCSDIELRFTGWGMFVVDKKLFLTISGVLVTYGVLFATEVPKIAE</sequence>
<evidence type="ECO:0000313" key="2">
    <source>
        <dbReference type="EMBL" id="GFY62936.1"/>
    </source>
</evidence>
<dbReference type="EMBL" id="BMAV01014500">
    <property type="protein sequence ID" value="GFY62936.1"/>
    <property type="molecule type" value="Genomic_DNA"/>
</dbReference>
<comment type="caution">
    <text evidence="2">The sequence shown here is derived from an EMBL/GenBank/DDBJ whole genome shotgun (WGS) entry which is preliminary data.</text>
</comment>
<feature type="transmembrane region" description="Helical" evidence="1">
    <location>
        <begin position="132"/>
        <end position="155"/>
    </location>
</feature>
<keyword evidence="1" id="KW-0472">Membrane</keyword>
<keyword evidence="1" id="KW-0812">Transmembrane</keyword>
<accession>A0A8X6XYY5</accession>
<gene>
    <name evidence="2" type="primary">AVEN_109535_1</name>
    <name evidence="2" type="ORF">TNIN_335731</name>
</gene>
<feature type="transmembrane region" description="Helical" evidence="1">
    <location>
        <begin position="315"/>
        <end position="332"/>
    </location>
</feature>
<evidence type="ECO:0000256" key="1">
    <source>
        <dbReference type="SAM" id="Phobius"/>
    </source>
</evidence>
<keyword evidence="3" id="KW-1185">Reference proteome</keyword>
<reference evidence="2" key="1">
    <citation type="submission" date="2020-08" db="EMBL/GenBank/DDBJ databases">
        <title>Multicomponent nature underlies the extraordinary mechanical properties of spider dragline silk.</title>
        <authorList>
            <person name="Kono N."/>
            <person name="Nakamura H."/>
            <person name="Mori M."/>
            <person name="Yoshida Y."/>
            <person name="Ohtoshi R."/>
            <person name="Malay A.D."/>
            <person name="Moran D.A.P."/>
            <person name="Tomita M."/>
            <person name="Numata K."/>
            <person name="Arakawa K."/>
        </authorList>
    </citation>
    <scope>NUCLEOTIDE SEQUENCE</scope>
</reference>
<protein>
    <submittedName>
        <fullName evidence="2">Uncharacterized protein</fullName>
    </submittedName>
</protein>
<dbReference type="OrthoDB" id="6434319at2759"/>